<feature type="non-terminal residue" evidence="1">
    <location>
        <position position="1"/>
    </location>
</feature>
<reference evidence="2" key="1">
    <citation type="submission" date="2022-10" db="EMBL/GenBank/DDBJ databases">
        <title>Genome assembly of Pristionchus species.</title>
        <authorList>
            <person name="Yoshida K."/>
            <person name="Sommer R.J."/>
        </authorList>
    </citation>
    <scope>NUCLEOTIDE SEQUENCE [LARGE SCALE GENOMIC DNA]</scope>
    <source>
        <strain evidence="2">RS5460</strain>
    </source>
</reference>
<evidence type="ECO:0000313" key="2">
    <source>
        <dbReference type="Proteomes" id="UP001328107"/>
    </source>
</evidence>
<proteinExistence type="predicted"/>
<dbReference type="AlphaFoldDB" id="A0AAN4ZSR8"/>
<name>A0AAN4ZSR8_9BILA</name>
<sequence length="76" mass="8974">TAQPTFTRKKRWELACKPHRDNAFVTARLCCDPDVFIDEPKMGFLHQREDWDKAQCLWSGPPNVHCFNDIRRCPQT</sequence>
<dbReference type="Proteomes" id="UP001328107">
    <property type="component" value="Unassembled WGS sequence"/>
</dbReference>
<dbReference type="EMBL" id="BTRK01000003">
    <property type="protein sequence ID" value="GMR44456.1"/>
    <property type="molecule type" value="Genomic_DNA"/>
</dbReference>
<gene>
    <name evidence="1" type="ORF">PMAYCL1PPCAC_14651</name>
</gene>
<evidence type="ECO:0000313" key="1">
    <source>
        <dbReference type="EMBL" id="GMR44456.1"/>
    </source>
</evidence>
<keyword evidence="2" id="KW-1185">Reference proteome</keyword>
<feature type="non-terminal residue" evidence="1">
    <location>
        <position position="76"/>
    </location>
</feature>
<accession>A0AAN4ZSR8</accession>
<protein>
    <submittedName>
        <fullName evidence="1">Uncharacterized protein</fullName>
    </submittedName>
</protein>
<comment type="caution">
    <text evidence="1">The sequence shown here is derived from an EMBL/GenBank/DDBJ whole genome shotgun (WGS) entry which is preliminary data.</text>
</comment>
<organism evidence="1 2">
    <name type="scientific">Pristionchus mayeri</name>
    <dbReference type="NCBI Taxonomy" id="1317129"/>
    <lineage>
        <taxon>Eukaryota</taxon>
        <taxon>Metazoa</taxon>
        <taxon>Ecdysozoa</taxon>
        <taxon>Nematoda</taxon>
        <taxon>Chromadorea</taxon>
        <taxon>Rhabditida</taxon>
        <taxon>Rhabditina</taxon>
        <taxon>Diplogasteromorpha</taxon>
        <taxon>Diplogasteroidea</taxon>
        <taxon>Neodiplogasteridae</taxon>
        <taxon>Pristionchus</taxon>
    </lineage>
</organism>